<dbReference type="PIRSF" id="PIRSF006606">
    <property type="entry name" value="UCP006606"/>
    <property type="match status" value="1"/>
</dbReference>
<dbReference type="AlphaFoldDB" id="A0A166E3N6"/>
<proteinExistence type="predicted"/>
<dbReference type="PATRIC" id="fig|47311.3.peg.1082"/>
<sequence>MALILIRGDNNSKLLNAIADIERHAKLNLIAKPQKIDSNFADKIVESILNSPLRTKSKVATSFFIKEDITLAIMQIKKIHPPAHVVVVSDEYEDYEKLREVLNDAPIFGGYYSNKAKTTELKDYKHDNLSRNKKRNFS</sequence>
<name>A0A166E3N6_9EURY</name>
<protein>
    <recommendedName>
        <fullName evidence="3">DUF356 domain-containing protein</fullName>
    </recommendedName>
</protein>
<gene>
    <name evidence="1" type="ORF">MBCUT_09800</name>
</gene>
<evidence type="ECO:0000313" key="2">
    <source>
        <dbReference type="Proteomes" id="UP000077275"/>
    </source>
</evidence>
<dbReference type="InterPro" id="IPR007154">
    <property type="entry name" value="DUF356"/>
</dbReference>
<evidence type="ECO:0008006" key="3">
    <source>
        <dbReference type="Google" id="ProtNLM"/>
    </source>
</evidence>
<dbReference type="EMBL" id="LWMW01000097">
    <property type="protein sequence ID" value="KZX16244.1"/>
    <property type="molecule type" value="Genomic_DNA"/>
</dbReference>
<dbReference type="OrthoDB" id="73585at2157"/>
<dbReference type="STRING" id="47311.MBCUT_09800"/>
<organism evidence="1 2">
    <name type="scientific">Methanobrevibacter cuticularis</name>
    <dbReference type="NCBI Taxonomy" id="47311"/>
    <lineage>
        <taxon>Archaea</taxon>
        <taxon>Methanobacteriati</taxon>
        <taxon>Methanobacteriota</taxon>
        <taxon>Methanomada group</taxon>
        <taxon>Methanobacteria</taxon>
        <taxon>Methanobacteriales</taxon>
        <taxon>Methanobacteriaceae</taxon>
        <taxon>Methanobrevibacter</taxon>
    </lineage>
</organism>
<evidence type="ECO:0000313" key="1">
    <source>
        <dbReference type="EMBL" id="KZX16244.1"/>
    </source>
</evidence>
<accession>A0A166E3N6</accession>
<dbReference type="RefSeq" id="WP_067259575.1">
    <property type="nucleotide sequence ID" value="NZ_LWMW01000097.1"/>
</dbReference>
<keyword evidence="2" id="KW-1185">Reference proteome</keyword>
<dbReference type="Proteomes" id="UP000077275">
    <property type="component" value="Unassembled WGS sequence"/>
</dbReference>
<reference evidence="1 2" key="1">
    <citation type="submission" date="2016-04" db="EMBL/GenBank/DDBJ databases">
        <title>Genome sequence of Methanobrevibacter cuticularis DSM 11139.</title>
        <authorList>
            <person name="Poehlein A."/>
            <person name="Seedorf H."/>
            <person name="Daniel R."/>
        </authorList>
    </citation>
    <scope>NUCLEOTIDE SEQUENCE [LARGE SCALE GENOMIC DNA]</scope>
    <source>
        <strain evidence="1 2">DSM 11139</strain>
    </source>
</reference>
<comment type="caution">
    <text evidence="1">The sequence shown here is derived from an EMBL/GenBank/DDBJ whole genome shotgun (WGS) entry which is preliminary data.</text>
</comment>
<dbReference type="Pfam" id="PF04009">
    <property type="entry name" value="DUF356"/>
    <property type="match status" value="1"/>
</dbReference>